<evidence type="ECO:0000256" key="6">
    <source>
        <dbReference type="ARBA" id="ARBA00023180"/>
    </source>
</evidence>
<feature type="transmembrane region" description="Helical" evidence="8">
    <location>
        <begin position="71"/>
        <end position="90"/>
    </location>
</feature>
<dbReference type="EMBL" id="CAJNOW010005711">
    <property type="protein sequence ID" value="CAF1457894.1"/>
    <property type="molecule type" value="Genomic_DNA"/>
</dbReference>
<evidence type="ECO:0000256" key="8">
    <source>
        <dbReference type="SAM" id="Phobius"/>
    </source>
</evidence>
<feature type="compositionally biased region" description="Basic and acidic residues" evidence="7">
    <location>
        <begin position="38"/>
        <end position="50"/>
    </location>
</feature>
<comment type="subcellular location">
    <subcellularLocation>
        <location evidence="1">Membrane</location>
    </subcellularLocation>
</comment>
<feature type="region of interest" description="Disordered" evidence="7">
    <location>
        <begin position="36"/>
        <end position="55"/>
    </location>
</feature>
<comment type="similarity">
    <text evidence="2">Belongs to the CD36 family.</text>
</comment>
<proteinExistence type="inferred from homology"/>
<evidence type="ECO:0000256" key="2">
    <source>
        <dbReference type="ARBA" id="ARBA00010532"/>
    </source>
</evidence>
<evidence type="ECO:0000256" key="1">
    <source>
        <dbReference type="ARBA" id="ARBA00004370"/>
    </source>
</evidence>
<dbReference type="Pfam" id="PF01130">
    <property type="entry name" value="CD36"/>
    <property type="match status" value="1"/>
</dbReference>
<evidence type="ECO:0008006" key="11">
    <source>
        <dbReference type="Google" id="ProtNLM"/>
    </source>
</evidence>
<dbReference type="AlphaFoldDB" id="A0A815Q309"/>
<keyword evidence="6" id="KW-0325">Glycoprotein</keyword>
<dbReference type="GO" id="GO:0005044">
    <property type="term" value="F:scavenger receptor activity"/>
    <property type="evidence" value="ECO:0007669"/>
    <property type="project" value="TreeGrafter"/>
</dbReference>
<evidence type="ECO:0000313" key="9">
    <source>
        <dbReference type="EMBL" id="CAF1457894.1"/>
    </source>
</evidence>
<evidence type="ECO:0000256" key="5">
    <source>
        <dbReference type="ARBA" id="ARBA00023136"/>
    </source>
</evidence>
<gene>
    <name evidence="9" type="ORF">KQP761_LOCUS12341</name>
</gene>
<reference evidence="9" key="1">
    <citation type="submission" date="2021-02" db="EMBL/GenBank/DDBJ databases">
        <authorList>
            <person name="Nowell W R."/>
        </authorList>
    </citation>
    <scope>NUCLEOTIDE SEQUENCE</scope>
</reference>
<evidence type="ECO:0000313" key="10">
    <source>
        <dbReference type="Proteomes" id="UP000663834"/>
    </source>
</evidence>
<dbReference type="OrthoDB" id="18585at2759"/>
<feature type="transmembrane region" description="Helical" evidence="8">
    <location>
        <begin position="533"/>
        <end position="552"/>
    </location>
</feature>
<keyword evidence="4 8" id="KW-1133">Transmembrane helix</keyword>
<keyword evidence="5 8" id="KW-0472">Membrane</keyword>
<keyword evidence="3 8" id="KW-0812">Transmembrane</keyword>
<sequence length="578" mass="66340">MANIDDKESTESKRRLIERSYPSNDIFKEKGGITSLQFHKDDDQKSHNDSPDTLSEMSPFKPFRTNCKCSVCFILSFLGLILGIILLVLLDPLVNNILAQKMAIVQNREGRRFWQNPPATIHRKMYIWHCTNPIAVKNGAIPELVERGPYVYREEWNRSSITYNDGLDRLSYIPSTTLYFDRNQSIGPDDEYVSVINVPLMAMAYEVQFYSKEMQEGINFFIELLETQLFVNVTVKQLMEGYTDALIEIASKVKPGVLKDDKFGILQARNTSYYQNFTIQTGINDITQVAKIITFNGVSTLNYWSTPQANMLNGTDGSLFPPNLKKDKKVYSYSADMCRSYYLSFLRERKDGYVTLYDYHLSADVFNMSREENRGFCGHDPCLGDGVLNISTCYLGVWGFISSPHFFQADEKFRQDVHGMQPNKNKHAFIMSFDPVTSVPFDVNVRLQLSFYMPNIKTLDLLKSVTSVPFDVNVRLQLSFYMPNIKTLDLLKSVKPIIMPIVWFDDEARLTPKIHSLLSIILVSLDVASYIKFILPSISLLLVTITSLYIFFQWRRSRRELLNSKVPLVNGVNENEGV</sequence>
<dbReference type="PRINTS" id="PR01609">
    <property type="entry name" value="CD36FAMILY"/>
</dbReference>
<dbReference type="PANTHER" id="PTHR11923:SF51">
    <property type="entry name" value="LYSOSOME MEMBRANE PROTEIN 2"/>
    <property type="match status" value="1"/>
</dbReference>
<dbReference type="Proteomes" id="UP000663834">
    <property type="component" value="Unassembled WGS sequence"/>
</dbReference>
<dbReference type="PANTHER" id="PTHR11923">
    <property type="entry name" value="SCAVENGER RECEPTOR CLASS B TYPE-1 SR-B1"/>
    <property type="match status" value="1"/>
</dbReference>
<evidence type="ECO:0000256" key="4">
    <source>
        <dbReference type="ARBA" id="ARBA00022989"/>
    </source>
</evidence>
<dbReference type="GO" id="GO:0005737">
    <property type="term" value="C:cytoplasm"/>
    <property type="evidence" value="ECO:0007669"/>
    <property type="project" value="TreeGrafter"/>
</dbReference>
<dbReference type="InterPro" id="IPR002159">
    <property type="entry name" value="CD36_fam"/>
</dbReference>
<organism evidence="9 10">
    <name type="scientific">Rotaria magnacalcarata</name>
    <dbReference type="NCBI Taxonomy" id="392030"/>
    <lineage>
        <taxon>Eukaryota</taxon>
        <taxon>Metazoa</taxon>
        <taxon>Spiralia</taxon>
        <taxon>Gnathifera</taxon>
        <taxon>Rotifera</taxon>
        <taxon>Eurotatoria</taxon>
        <taxon>Bdelloidea</taxon>
        <taxon>Philodinida</taxon>
        <taxon>Philodinidae</taxon>
        <taxon>Rotaria</taxon>
    </lineage>
</organism>
<protein>
    <recommendedName>
        <fullName evidence="11">Scavenger receptor class B member 1</fullName>
    </recommendedName>
</protein>
<accession>A0A815Q309</accession>
<dbReference type="GO" id="GO:0016020">
    <property type="term" value="C:membrane"/>
    <property type="evidence" value="ECO:0007669"/>
    <property type="project" value="UniProtKB-SubCell"/>
</dbReference>
<evidence type="ECO:0000256" key="3">
    <source>
        <dbReference type="ARBA" id="ARBA00022692"/>
    </source>
</evidence>
<comment type="caution">
    <text evidence="9">The sequence shown here is derived from an EMBL/GenBank/DDBJ whole genome shotgun (WGS) entry which is preliminary data.</text>
</comment>
<name>A0A815Q309_9BILA</name>
<evidence type="ECO:0000256" key="7">
    <source>
        <dbReference type="SAM" id="MobiDB-lite"/>
    </source>
</evidence>